<name>A0A501Q1U1_9FLAO</name>
<gene>
    <name evidence="2" type="ORF">FJA49_17940</name>
</gene>
<proteinExistence type="predicted"/>
<feature type="transmembrane region" description="Helical" evidence="1">
    <location>
        <begin position="20"/>
        <end position="41"/>
    </location>
</feature>
<dbReference type="AlphaFoldDB" id="A0A501Q1U1"/>
<dbReference type="OrthoDB" id="983172at2"/>
<evidence type="ECO:0000313" key="2">
    <source>
        <dbReference type="EMBL" id="TPD66137.1"/>
    </source>
</evidence>
<keyword evidence="1" id="KW-0472">Membrane</keyword>
<keyword evidence="3" id="KW-1185">Reference proteome</keyword>
<accession>A0A501Q1U1</accession>
<reference evidence="2 3" key="2">
    <citation type="submission" date="2019-06" db="EMBL/GenBank/DDBJ databases">
        <authorList>
            <person name="Seo Y."/>
        </authorList>
    </citation>
    <scope>NUCLEOTIDE SEQUENCE [LARGE SCALE GENOMIC DNA]</scope>
    <source>
        <strain evidence="2 3">MaA-Y11</strain>
    </source>
</reference>
<feature type="transmembrane region" description="Helical" evidence="1">
    <location>
        <begin position="115"/>
        <end position="137"/>
    </location>
</feature>
<protein>
    <submittedName>
        <fullName evidence="2">Uncharacterized protein</fullName>
    </submittedName>
</protein>
<keyword evidence="1" id="KW-0812">Transmembrane</keyword>
<keyword evidence="1" id="KW-1133">Transmembrane helix</keyword>
<evidence type="ECO:0000256" key="1">
    <source>
        <dbReference type="SAM" id="Phobius"/>
    </source>
</evidence>
<reference evidence="2 3" key="1">
    <citation type="submission" date="2019-06" db="EMBL/GenBank/DDBJ databases">
        <title>Flavobacterium sp. MaA-Y11 from geoumgang.</title>
        <authorList>
            <person name="Jeong S."/>
        </authorList>
    </citation>
    <scope>NUCLEOTIDE SEQUENCE [LARGE SCALE GENOMIC DNA]</scope>
    <source>
        <strain evidence="2 3">MaA-Y11</strain>
    </source>
</reference>
<feature type="transmembrane region" description="Helical" evidence="1">
    <location>
        <begin position="53"/>
        <end position="71"/>
    </location>
</feature>
<organism evidence="2 3">
    <name type="scientific">Flavobacterium microcysteis</name>
    <dbReference type="NCBI Taxonomy" id="2596891"/>
    <lineage>
        <taxon>Bacteria</taxon>
        <taxon>Pseudomonadati</taxon>
        <taxon>Bacteroidota</taxon>
        <taxon>Flavobacteriia</taxon>
        <taxon>Flavobacteriales</taxon>
        <taxon>Flavobacteriaceae</taxon>
        <taxon>Flavobacterium</taxon>
    </lineage>
</organism>
<evidence type="ECO:0000313" key="3">
    <source>
        <dbReference type="Proteomes" id="UP000319175"/>
    </source>
</evidence>
<dbReference type="EMBL" id="VFJE01000056">
    <property type="protein sequence ID" value="TPD66137.1"/>
    <property type="molecule type" value="Genomic_DNA"/>
</dbReference>
<comment type="caution">
    <text evidence="2">The sequence shown here is derived from an EMBL/GenBank/DDBJ whole genome shotgun (WGS) entry which is preliminary data.</text>
</comment>
<feature type="transmembrane region" description="Helical" evidence="1">
    <location>
        <begin position="77"/>
        <end position="94"/>
    </location>
</feature>
<sequence>MTQTLEDLEMPKEKIYKNGMIWTGTFLGGPLVTGYMMAENFKAFNEPEKAKKTWIYTIIAIIVILGIIFLFPDAPNRIFPIAYSATAALLVQLFQEKNIENHISLGGKLYSWWRTIAVSVIGIVVLMIPIIIGFVVFGEDVQIQSKTYGPTHNEVLYDQSITEKEVDNIAQALKNVTYFNDASTRYALVKKLENSYDIYIAVDDGVATQYKIQQGFAYLRSELQKSFPNNKIIISLFVDNINNVVKKIE</sequence>
<dbReference type="Proteomes" id="UP000319175">
    <property type="component" value="Unassembled WGS sequence"/>
</dbReference>